<comment type="function">
    <text evidence="7 10">Catalyzes the aldol cleavage of 4-hydroxy-4-methyl-2-oxoglutarate (HMG) into 2 molecules of pyruvate. Also contains a secondary oxaloacetate (OAA) decarboxylase activity due to the common pyruvate enolate transition state formed following C-C bond cleavage in the retro-aldol and decarboxylation reactions.</text>
</comment>
<dbReference type="GO" id="GO:0008428">
    <property type="term" value="F:ribonuclease inhibitor activity"/>
    <property type="evidence" value="ECO:0007669"/>
    <property type="project" value="InterPro"/>
</dbReference>
<dbReference type="GO" id="GO:0051252">
    <property type="term" value="P:regulation of RNA metabolic process"/>
    <property type="evidence" value="ECO:0007669"/>
    <property type="project" value="InterPro"/>
</dbReference>
<dbReference type="SUPFAM" id="SSF89562">
    <property type="entry name" value="RraA-like"/>
    <property type="match status" value="1"/>
</dbReference>
<dbReference type="OrthoDB" id="943692at2"/>
<gene>
    <name evidence="11" type="ORF">NCTC13336_01069</name>
</gene>
<evidence type="ECO:0000256" key="7">
    <source>
        <dbReference type="ARBA" id="ARBA00025046"/>
    </source>
</evidence>
<evidence type="ECO:0000313" key="12">
    <source>
        <dbReference type="Proteomes" id="UP000254293"/>
    </source>
</evidence>
<dbReference type="InterPro" id="IPR005493">
    <property type="entry name" value="RraA/RraA-like"/>
</dbReference>
<comment type="similarity">
    <text evidence="3 10">Belongs to the class II aldolase/RraA-like family.</text>
</comment>
<dbReference type="RefSeq" id="WP_115308303.1">
    <property type="nucleotide sequence ID" value="NZ_UGJJ01000001.1"/>
</dbReference>
<keyword evidence="9" id="KW-0460">Magnesium</keyword>
<evidence type="ECO:0000256" key="1">
    <source>
        <dbReference type="ARBA" id="ARBA00001342"/>
    </source>
</evidence>
<comment type="cofactor">
    <cofactor evidence="9">
        <name>Mg(2+)</name>
        <dbReference type="ChEBI" id="CHEBI:18420"/>
    </cofactor>
</comment>
<dbReference type="NCBIfam" id="NF006875">
    <property type="entry name" value="PRK09372.1"/>
    <property type="match status" value="1"/>
</dbReference>
<dbReference type="EC" id="4.1.3.17" evidence="10"/>
<dbReference type="CDD" id="cd16841">
    <property type="entry name" value="RraA_family"/>
    <property type="match status" value="1"/>
</dbReference>
<evidence type="ECO:0000256" key="6">
    <source>
        <dbReference type="ARBA" id="ARBA00023239"/>
    </source>
</evidence>
<dbReference type="Gene3D" id="3.50.30.40">
    <property type="entry name" value="Ribonuclease E inhibitor RraA/RraA-like"/>
    <property type="match status" value="1"/>
</dbReference>
<comment type="catalytic activity">
    <reaction evidence="8 10">
        <text>oxaloacetate + H(+) = pyruvate + CO2</text>
        <dbReference type="Rhea" id="RHEA:15641"/>
        <dbReference type="ChEBI" id="CHEBI:15361"/>
        <dbReference type="ChEBI" id="CHEBI:15378"/>
        <dbReference type="ChEBI" id="CHEBI:16452"/>
        <dbReference type="ChEBI" id="CHEBI:16526"/>
        <dbReference type="EC" id="4.1.1.112"/>
    </reaction>
</comment>
<dbReference type="EMBL" id="UGJJ01000001">
    <property type="protein sequence ID" value="STR00845.1"/>
    <property type="molecule type" value="Genomic_DNA"/>
</dbReference>
<protein>
    <recommendedName>
        <fullName evidence="10">4-hydroxy-4-methyl-2-oxoglutarate aldolase</fullName>
        <shortName evidence="10">HMG aldolase</shortName>
        <ecNumber evidence="10">4.1.1.112</ecNumber>
        <ecNumber evidence="10">4.1.3.17</ecNumber>
    </recommendedName>
    <alternativeName>
        <fullName evidence="10">Oxaloacetate decarboxylase</fullName>
    </alternativeName>
</protein>
<evidence type="ECO:0000256" key="2">
    <source>
        <dbReference type="ARBA" id="ARBA00001968"/>
    </source>
</evidence>
<dbReference type="Pfam" id="PF03737">
    <property type="entry name" value="RraA-like"/>
    <property type="match status" value="1"/>
</dbReference>
<evidence type="ECO:0000256" key="3">
    <source>
        <dbReference type="ARBA" id="ARBA00008621"/>
    </source>
</evidence>
<comment type="cofactor">
    <cofactor evidence="2 10">
        <name>a divalent metal cation</name>
        <dbReference type="ChEBI" id="CHEBI:60240"/>
    </cofactor>
</comment>
<dbReference type="InterPro" id="IPR010203">
    <property type="entry name" value="RraA"/>
</dbReference>
<feature type="binding site" evidence="9">
    <location>
        <begin position="76"/>
        <end position="79"/>
    </location>
    <ligand>
        <name>substrate</name>
    </ligand>
</feature>
<dbReference type="AlphaFoldDB" id="A0A377R1D6"/>
<accession>A0A377R1D6</accession>
<proteinExistence type="inferred from homology"/>
<evidence type="ECO:0000256" key="9">
    <source>
        <dbReference type="PIRSR" id="PIRSR605493-1"/>
    </source>
</evidence>
<dbReference type="PANTHER" id="PTHR33254">
    <property type="entry name" value="4-HYDROXY-4-METHYL-2-OXOGLUTARATE ALDOLASE 3-RELATED"/>
    <property type="match status" value="1"/>
</dbReference>
<feature type="binding site" evidence="9">
    <location>
        <position position="98"/>
    </location>
    <ligand>
        <name>substrate</name>
    </ligand>
</feature>
<dbReference type="PANTHER" id="PTHR33254:SF4">
    <property type="entry name" value="4-HYDROXY-4-METHYL-2-OXOGLUTARATE ALDOLASE 3-RELATED"/>
    <property type="match status" value="1"/>
</dbReference>
<dbReference type="GO" id="GO:0047443">
    <property type="term" value="F:4-hydroxy-4-methyl-2-oxoglutarate aldolase activity"/>
    <property type="evidence" value="ECO:0007669"/>
    <property type="project" value="UniProtKB-EC"/>
</dbReference>
<evidence type="ECO:0000256" key="8">
    <source>
        <dbReference type="ARBA" id="ARBA00047973"/>
    </source>
</evidence>
<keyword evidence="12" id="KW-1185">Reference proteome</keyword>
<dbReference type="GO" id="GO:0046872">
    <property type="term" value="F:metal ion binding"/>
    <property type="evidence" value="ECO:0007669"/>
    <property type="project" value="UniProtKB-KW"/>
</dbReference>
<dbReference type="Proteomes" id="UP000254293">
    <property type="component" value="Unassembled WGS sequence"/>
</dbReference>
<keyword evidence="6 10" id="KW-0456">Lyase</keyword>
<evidence type="ECO:0000256" key="10">
    <source>
        <dbReference type="RuleBase" id="RU004338"/>
    </source>
</evidence>
<sequence>MYTDFSTADLIDAAPDTPSCNVQFRSFGRRARFCGRIRTVRCFRDNGLVKTLLNSHSDGEVLVVDGGGSLDSALIGDLIATAGAANGWAGAVVYGAVRDSEALNEIDFGIKALGTNPRKSDKAGAGETDAVLSFGGTEFVPGHFLYSDADGILVSPQPVRAG</sequence>
<comment type="catalytic activity">
    <reaction evidence="1 10">
        <text>4-hydroxy-4-methyl-2-oxoglutarate = 2 pyruvate</text>
        <dbReference type="Rhea" id="RHEA:22748"/>
        <dbReference type="ChEBI" id="CHEBI:15361"/>
        <dbReference type="ChEBI" id="CHEBI:58276"/>
        <dbReference type="EC" id="4.1.3.17"/>
    </reaction>
</comment>
<reference evidence="11 12" key="1">
    <citation type="submission" date="2018-06" db="EMBL/GenBank/DDBJ databases">
        <authorList>
            <consortium name="Pathogen Informatics"/>
            <person name="Doyle S."/>
        </authorList>
    </citation>
    <scope>NUCLEOTIDE SEQUENCE [LARGE SCALE GENOMIC DNA]</scope>
    <source>
        <strain evidence="11 12">NCTC13336</strain>
    </source>
</reference>
<dbReference type="InterPro" id="IPR036704">
    <property type="entry name" value="RraA/RraA-like_sf"/>
</dbReference>
<dbReference type="EC" id="4.1.1.112" evidence="10"/>
<evidence type="ECO:0000256" key="5">
    <source>
        <dbReference type="ARBA" id="ARBA00022723"/>
    </source>
</evidence>
<dbReference type="GO" id="GO:0008948">
    <property type="term" value="F:oxaloacetate decarboxylase activity"/>
    <property type="evidence" value="ECO:0007669"/>
    <property type="project" value="UniProtKB-EC"/>
</dbReference>
<evidence type="ECO:0000256" key="4">
    <source>
        <dbReference type="ARBA" id="ARBA00011233"/>
    </source>
</evidence>
<dbReference type="NCBIfam" id="TIGR01935">
    <property type="entry name" value="NOT-MenG"/>
    <property type="match status" value="1"/>
</dbReference>
<comment type="subunit">
    <text evidence="4 10">Homotrimer.</text>
</comment>
<name>A0A377R1D6_9NEIS</name>
<feature type="binding site" evidence="9">
    <location>
        <position position="99"/>
    </location>
    <ligand>
        <name>Mg(2+)</name>
        <dbReference type="ChEBI" id="CHEBI:18420"/>
    </ligand>
</feature>
<evidence type="ECO:0000313" key="11">
    <source>
        <dbReference type="EMBL" id="STR00845.1"/>
    </source>
</evidence>
<organism evidence="11 12">
    <name type="scientific">Kingella potus</name>
    <dbReference type="NCBI Taxonomy" id="265175"/>
    <lineage>
        <taxon>Bacteria</taxon>
        <taxon>Pseudomonadati</taxon>
        <taxon>Pseudomonadota</taxon>
        <taxon>Betaproteobacteria</taxon>
        <taxon>Neisseriales</taxon>
        <taxon>Neisseriaceae</taxon>
        <taxon>Kingella</taxon>
    </lineage>
</organism>
<keyword evidence="5 9" id="KW-0479">Metal-binding</keyword>